<evidence type="ECO:0000313" key="2">
    <source>
        <dbReference type="EMBL" id="JAT10279.1"/>
    </source>
</evidence>
<evidence type="ECO:0000256" key="1">
    <source>
        <dbReference type="SAM" id="SignalP"/>
    </source>
</evidence>
<feature type="signal peptide" evidence="1">
    <location>
        <begin position="1"/>
        <end position="19"/>
    </location>
</feature>
<protein>
    <submittedName>
        <fullName evidence="2">Uncharacterized protein</fullName>
    </submittedName>
</protein>
<feature type="chain" id="PRO_5008586535" evidence="1">
    <location>
        <begin position="20"/>
        <end position="278"/>
    </location>
</feature>
<dbReference type="AlphaFoldDB" id="A0A1B6KFT0"/>
<dbReference type="EMBL" id="GEBQ01029698">
    <property type="protein sequence ID" value="JAT10279.1"/>
    <property type="molecule type" value="Transcribed_RNA"/>
</dbReference>
<reference evidence="2" key="1">
    <citation type="submission" date="2015-11" db="EMBL/GenBank/DDBJ databases">
        <title>De novo transcriptome assembly of four potential Pierce s Disease insect vectors from Arizona vineyards.</title>
        <authorList>
            <person name="Tassone E.E."/>
        </authorList>
    </citation>
    <scope>NUCLEOTIDE SEQUENCE</scope>
</reference>
<gene>
    <name evidence="2" type="ORF">g.26289</name>
</gene>
<accession>A0A1B6KFT0</accession>
<organism evidence="2">
    <name type="scientific">Graphocephala atropunctata</name>
    <dbReference type="NCBI Taxonomy" id="36148"/>
    <lineage>
        <taxon>Eukaryota</taxon>
        <taxon>Metazoa</taxon>
        <taxon>Ecdysozoa</taxon>
        <taxon>Arthropoda</taxon>
        <taxon>Hexapoda</taxon>
        <taxon>Insecta</taxon>
        <taxon>Pterygota</taxon>
        <taxon>Neoptera</taxon>
        <taxon>Paraneoptera</taxon>
        <taxon>Hemiptera</taxon>
        <taxon>Auchenorrhyncha</taxon>
        <taxon>Membracoidea</taxon>
        <taxon>Cicadellidae</taxon>
        <taxon>Cicadellinae</taxon>
        <taxon>Cicadellini</taxon>
        <taxon>Graphocephala</taxon>
    </lineage>
</organism>
<keyword evidence="1" id="KW-0732">Signal</keyword>
<name>A0A1B6KFT0_9HEMI</name>
<sequence>MTYTAVVLCALVFFQGTWSLPATSVSTGSNMVEDFSKNMATFMQNLNKDAAKVTTPAIQFGFTTIPNLISNGIKTAAGTVTKIAGASREAAGNVLSGAGHVAGGAASIGSALAGGAMNVAGSGIGAVTGGIGAAANAGIDFTGKMSDSAAQGINITGTIANAALTAAGDGLTAASSGVGVVSNGIGGVIGAVGGLFSDRISATEQAIATMIQSGLQSMGNGALNLTTQGQVSFYNALKAFLQILVNMQTLFNNWVTSMAAASSTAASTGVSTGAASTS</sequence>
<proteinExistence type="predicted"/>